<dbReference type="OrthoDB" id="9803760at2"/>
<dbReference type="Proteomes" id="UP000289166">
    <property type="component" value="Unassembled WGS sequence"/>
</dbReference>
<dbReference type="UniPathway" id="UPA00219"/>
<organism evidence="14 15">
    <name type="scientific">Acetivibrio mesophilus</name>
    <dbReference type="NCBI Taxonomy" id="2487273"/>
    <lineage>
        <taxon>Bacteria</taxon>
        <taxon>Bacillati</taxon>
        <taxon>Bacillota</taxon>
        <taxon>Clostridia</taxon>
        <taxon>Eubacteriales</taxon>
        <taxon>Oscillospiraceae</taxon>
        <taxon>Acetivibrio</taxon>
    </lineage>
</organism>
<comment type="pathway">
    <text evidence="2 12">Cell wall biogenesis; peptidoglycan biosynthesis.</text>
</comment>
<feature type="binding site" evidence="12">
    <location>
        <position position="306"/>
    </location>
    <ligand>
        <name>UDP-N-acetyl-alpha-D-glucosamine</name>
        <dbReference type="ChEBI" id="CHEBI:57705"/>
    </ligand>
</feature>
<feature type="binding site" evidence="12">
    <location>
        <begin position="122"/>
        <end position="126"/>
    </location>
    <ligand>
        <name>UDP-N-acetyl-alpha-D-glucosamine</name>
        <dbReference type="ChEBI" id="CHEBI:57705"/>
    </ligand>
</feature>
<dbReference type="Pfam" id="PF00275">
    <property type="entry name" value="EPSP_synthase"/>
    <property type="match status" value="1"/>
</dbReference>
<evidence type="ECO:0000256" key="8">
    <source>
        <dbReference type="ARBA" id="ARBA00023306"/>
    </source>
</evidence>
<dbReference type="SUPFAM" id="SSF55205">
    <property type="entry name" value="EPT/RTPC-like"/>
    <property type="match status" value="1"/>
</dbReference>
<gene>
    <name evidence="12" type="primary">murA</name>
    <name evidence="14" type="ORF">EFD62_14630</name>
</gene>
<comment type="subcellular location">
    <subcellularLocation>
        <location evidence="1 12">Cytoplasm</location>
    </subcellularLocation>
</comment>
<dbReference type="PANTHER" id="PTHR43783:SF2">
    <property type="entry name" value="UDP-N-ACETYLGLUCOSAMINE 1-CARBOXYVINYLTRANSFERASE 2"/>
    <property type="match status" value="1"/>
</dbReference>
<keyword evidence="15" id="KW-1185">Reference proteome</keyword>
<dbReference type="GO" id="GO:0009252">
    <property type="term" value="P:peptidoglycan biosynthetic process"/>
    <property type="evidence" value="ECO:0007669"/>
    <property type="project" value="UniProtKB-UniRule"/>
</dbReference>
<keyword evidence="6 12" id="KW-0133">Cell shape</keyword>
<protein>
    <recommendedName>
        <fullName evidence="12">UDP-N-acetylglucosamine 1-carboxyvinyltransferase</fullName>
        <ecNumber evidence="12">2.5.1.7</ecNumber>
    </recommendedName>
    <alternativeName>
        <fullName evidence="12">Enoylpyruvate transferase</fullName>
    </alternativeName>
    <alternativeName>
        <fullName evidence="12">UDP-N-acetylglucosamine enolpyruvyl transferase</fullName>
        <shortName evidence="12">EPT</shortName>
    </alternativeName>
</protein>
<feature type="binding site" evidence="12">
    <location>
        <position position="328"/>
    </location>
    <ligand>
        <name>UDP-N-acetyl-alpha-D-glucosamine</name>
        <dbReference type="ChEBI" id="CHEBI:57705"/>
    </ligand>
</feature>
<dbReference type="GO" id="GO:0071555">
    <property type="term" value="P:cell wall organization"/>
    <property type="evidence" value="ECO:0007669"/>
    <property type="project" value="UniProtKB-KW"/>
</dbReference>
<evidence type="ECO:0000313" key="15">
    <source>
        <dbReference type="Proteomes" id="UP000289166"/>
    </source>
</evidence>
<evidence type="ECO:0000256" key="10">
    <source>
        <dbReference type="ARBA" id="ARBA00038367"/>
    </source>
</evidence>
<comment type="catalytic activity">
    <reaction evidence="11 12">
        <text>phosphoenolpyruvate + UDP-N-acetyl-alpha-D-glucosamine = UDP-N-acetyl-3-O-(1-carboxyvinyl)-alpha-D-glucosamine + phosphate</text>
        <dbReference type="Rhea" id="RHEA:18681"/>
        <dbReference type="ChEBI" id="CHEBI:43474"/>
        <dbReference type="ChEBI" id="CHEBI:57705"/>
        <dbReference type="ChEBI" id="CHEBI:58702"/>
        <dbReference type="ChEBI" id="CHEBI:68483"/>
        <dbReference type="EC" id="2.5.1.7"/>
    </reaction>
</comment>
<dbReference type="NCBIfam" id="TIGR01072">
    <property type="entry name" value="murA"/>
    <property type="match status" value="1"/>
</dbReference>
<dbReference type="CDD" id="cd01555">
    <property type="entry name" value="UdpNAET"/>
    <property type="match status" value="1"/>
</dbReference>
<evidence type="ECO:0000256" key="2">
    <source>
        <dbReference type="ARBA" id="ARBA00004752"/>
    </source>
</evidence>
<comment type="function">
    <text evidence="12">Cell wall formation. Adds enolpyruvyl to UDP-N-acetylglucosamine.</text>
</comment>
<keyword evidence="3 12" id="KW-0963">Cytoplasm</keyword>
<dbReference type="GO" id="GO:0008360">
    <property type="term" value="P:regulation of cell shape"/>
    <property type="evidence" value="ECO:0007669"/>
    <property type="project" value="UniProtKB-KW"/>
</dbReference>
<dbReference type="GO" id="GO:0008760">
    <property type="term" value="F:UDP-N-acetylglucosamine 1-carboxyvinyltransferase activity"/>
    <property type="evidence" value="ECO:0007669"/>
    <property type="project" value="UniProtKB-UniRule"/>
</dbReference>
<proteinExistence type="inferred from homology"/>
<evidence type="ECO:0000256" key="11">
    <source>
        <dbReference type="ARBA" id="ARBA00047527"/>
    </source>
</evidence>
<feature type="binding site" evidence="12">
    <location>
        <position position="93"/>
    </location>
    <ligand>
        <name>UDP-N-acetyl-alpha-D-glucosamine</name>
        <dbReference type="ChEBI" id="CHEBI:57705"/>
    </ligand>
</feature>
<keyword evidence="5 12" id="KW-0808">Transferase</keyword>
<name>A0A4Q0I1I6_9FIRM</name>
<evidence type="ECO:0000256" key="3">
    <source>
        <dbReference type="ARBA" id="ARBA00022490"/>
    </source>
</evidence>
<dbReference type="InterPro" id="IPR001986">
    <property type="entry name" value="Enolpyruvate_Tfrase_dom"/>
</dbReference>
<evidence type="ECO:0000256" key="6">
    <source>
        <dbReference type="ARBA" id="ARBA00022960"/>
    </source>
</evidence>
<dbReference type="InterPro" id="IPR050068">
    <property type="entry name" value="MurA_subfamily"/>
</dbReference>
<keyword evidence="7 12" id="KW-0573">Peptidoglycan synthesis</keyword>
<evidence type="ECO:0000256" key="12">
    <source>
        <dbReference type="HAMAP-Rule" id="MF_00111"/>
    </source>
</evidence>
<feature type="modified residue" description="2-(S-cysteinyl)pyruvic acid O-phosphothioketal" evidence="12">
    <location>
        <position position="117"/>
    </location>
</feature>
<feature type="binding site" evidence="12">
    <location>
        <begin position="22"/>
        <end position="23"/>
    </location>
    <ligand>
        <name>phosphoenolpyruvate</name>
        <dbReference type="ChEBI" id="CHEBI:58702"/>
    </ligand>
</feature>
<dbReference type="Gene3D" id="3.65.10.10">
    <property type="entry name" value="Enolpyruvate transferase domain"/>
    <property type="match status" value="2"/>
</dbReference>
<feature type="active site" description="Proton donor" evidence="12">
    <location>
        <position position="117"/>
    </location>
</feature>
<evidence type="ECO:0000256" key="7">
    <source>
        <dbReference type="ARBA" id="ARBA00022984"/>
    </source>
</evidence>
<dbReference type="InterPro" id="IPR005750">
    <property type="entry name" value="UDP_GlcNAc_COvinyl_MurA"/>
</dbReference>
<dbReference type="InterPro" id="IPR036968">
    <property type="entry name" value="Enolpyruvate_Tfrase_sf"/>
</dbReference>
<dbReference type="InterPro" id="IPR013792">
    <property type="entry name" value="RNA3'P_cycl/enolpyr_Trfase_a/b"/>
</dbReference>
<feature type="domain" description="Enolpyruvate transferase" evidence="13">
    <location>
        <begin position="7"/>
        <end position="407"/>
    </location>
</feature>
<dbReference type="EMBL" id="RLII01000027">
    <property type="protein sequence ID" value="RXE58013.1"/>
    <property type="molecule type" value="Genomic_DNA"/>
</dbReference>
<dbReference type="GO" id="GO:0019277">
    <property type="term" value="P:UDP-N-acetylgalactosamine biosynthetic process"/>
    <property type="evidence" value="ECO:0007669"/>
    <property type="project" value="InterPro"/>
</dbReference>
<evidence type="ECO:0000259" key="13">
    <source>
        <dbReference type="Pfam" id="PF00275"/>
    </source>
</evidence>
<reference evidence="15" key="1">
    <citation type="submission" date="2018-11" db="EMBL/GenBank/DDBJ databases">
        <title>Genome sequencing of a novel mesophilic and cellulolytic organism within the genus Hungateiclostridium.</title>
        <authorList>
            <person name="Rettenmaier R."/>
            <person name="Liebl W."/>
            <person name="Zverlov V."/>
        </authorList>
    </citation>
    <scope>NUCLEOTIDE SEQUENCE [LARGE SCALE GENOMIC DNA]</scope>
    <source>
        <strain evidence="15">N2K1</strain>
    </source>
</reference>
<dbReference type="EC" id="2.5.1.7" evidence="12"/>
<comment type="caution">
    <text evidence="14">The sequence shown here is derived from an EMBL/GenBank/DDBJ whole genome shotgun (WGS) entry which is preliminary data.</text>
</comment>
<dbReference type="GO" id="GO:0005737">
    <property type="term" value="C:cytoplasm"/>
    <property type="evidence" value="ECO:0007669"/>
    <property type="project" value="UniProtKB-SubCell"/>
</dbReference>
<evidence type="ECO:0000256" key="1">
    <source>
        <dbReference type="ARBA" id="ARBA00004496"/>
    </source>
</evidence>
<keyword evidence="9 12" id="KW-0961">Cell wall biogenesis/degradation</keyword>
<evidence type="ECO:0000256" key="4">
    <source>
        <dbReference type="ARBA" id="ARBA00022618"/>
    </source>
</evidence>
<dbReference type="RefSeq" id="WP_128706358.1">
    <property type="nucleotide sequence ID" value="NZ_RLII01000027.1"/>
</dbReference>
<evidence type="ECO:0000313" key="14">
    <source>
        <dbReference type="EMBL" id="RXE58013.1"/>
    </source>
</evidence>
<evidence type="ECO:0000256" key="5">
    <source>
        <dbReference type="ARBA" id="ARBA00022679"/>
    </source>
</evidence>
<comment type="caution">
    <text evidence="12">Lacks conserved residue(s) required for the propagation of feature annotation.</text>
</comment>
<dbReference type="FunFam" id="3.65.10.10:FF:000001">
    <property type="entry name" value="UDP-N-acetylglucosamine 1-carboxyvinyltransferase"/>
    <property type="match status" value="1"/>
</dbReference>
<dbReference type="NCBIfam" id="NF006873">
    <property type="entry name" value="PRK09369.1"/>
    <property type="match status" value="1"/>
</dbReference>
<keyword evidence="4 12" id="KW-0132">Cell division</keyword>
<dbReference type="NCBIfam" id="NF009470">
    <property type="entry name" value="PRK12830.1"/>
    <property type="match status" value="1"/>
</dbReference>
<sequence length="418" mass="44889">MEKFVITGGRPLEGEVSISGAKNSVVAIIPAAILVDGQCTIENIPDISDVKILINILRDLGAEVNFEDKDTLSINSQHINSYTATYDMVKSLRASYYLMGALLGRFKKAEVSLPGGCDFGFRPIDQHIKGFEALGAKVKIDHGIVKLEAERLVGCQIYMDVVSVGATINIMLAAVRAEGLTIIENASKEPHVVDVANFLNAMGANIKGAGTDVIKIKGVSSLAGGTSHSIIPDMIEAGTFMVAAAATRGDVIIKNIIPKHIESLSAKLIEMNVEIQEGGDYVRVIGVDEIEKANIKTLPYPGFPTDLHPPTSVLLCLAKGTSTVTEGIWDSRFQYVDELKRMGAKIKVEGRVAIIEGVEKLSGAPVKATDLRAGAAMVIAGLVAEGDTEVYNINYIDRGYEDLEVKLKRLGAKIIRKE</sequence>
<keyword evidence="8 12" id="KW-0131">Cell cycle</keyword>
<dbReference type="HAMAP" id="MF_00111">
    <property type="entry name" value="MurA"/>
    <property type="match status" value="1"/>
</dbReference>
<dbReference type="GO" id="GO:0051301">
    <property type="term" value="P:cell division"/>
    <property type="evidence" value="ECO:0007669"/>
    <property type="project" value="UniProtKB-KW"/>
</dbReference>
<accession>A0A4Q0I1I6</accession>
<dbReference type="AlphaFoldDB" id="A0A4Q0I1I6"/>
<comment type="similarity">
    <text evidence="10 12">Belongs to the EPSP synthase family. MurA subfamily.</text>
</comment>
<keyword evidence="12" id="KW-0670">Pyruvate</keyword>
<dbReference type="PANTHER" id="PTHR43783">
    <property type="entry name" value="UDP-N-ACETYLGLUCOSAMINE 1-CARBOXYVINYLTRANSFERASE"/>
    <property type="match status" value="1"/>
</dbReference>
<evidence type="ECO:0000256" key="9">
    <source>
        <dbReference type="ARBA" id="ARBA00023316"/>
    </source>
</evidence>